<keyword evidence="6 7" id="KW-0472">Membrane</keyword>
<feature type="compositionally biased region" description="Low complexity" evidence="8">
    <location>
        <begin position="11"/>
        <end position="31"/>
    </location>
</feature>
<comment type="caution">
    <text evidence="10">The sequence shown here is derived from an EMBL/GenBank/DDBJ whole genome shotgun (WGS) entry which is preliminary data.</text>
</comment>
<evidence type="ECO:0000259" key="9">
    <source>
        <dbReference type="Pfam" id="PF01052"/>
    </source>
</evidence>
<feature type="region of interest" description="Disordered" evidence="8">
    <location>
        <begin position="1"/>
        <end position="71"/>
    </location>
</feature>
<evidence type="ECO:0000256" key="5">
    <source>
        <dbReference type="ARBA" id="ARBA00022779"/>
    </source>
</evidence>
<evidence type="ECO:0000256" key="8">
    <source>
        <dbReference type="SAM" id="MobiDB-lite"/>
    </source>
</evidence>
<evidence type="ECO:0000256" key="2">
    <source>
        <dbReference type="ARBA" id="ARBA00021897"/>
    </source>
</evidence>
<gene>
    <name evidence="10" type="ORF">C7443_103199</name>
</gene>
<keyword evidence="4 7" id="KW-0145">Chemotaxis</keyword>
<dbReference type="InterPro" id="IPR001543">
    <property type="entry name" value="FliN-like_C"/>
</dbReference>
<dbReference type="InterPro" id="IPR001172">
    <property type="entry name" value="FliN_T3SS_HrcQb"/>
</dbReference>
<protein>
    <recommendedName>
        <fullName evidence="2 7">Flagellar motor switch protein FliN</fullName>
    </recommendedName>
</protein>
<dbReference type="GO" id="GO:0005886">
    <property type="term" value="C:plasma membrane"/>
    <property type="evidence" value="ECO:0007669"/>
    <property type="project" value="UniProtKB-SubCell"/>
</dbReference>
<evidence type="ECO:0000256" key="4">
    <source>
        <dbReference type="ARBA" id="ARBA00022500"/>
    </source>
</evidence>
<dbReference type="PANTHER" id="PTHR43484">
    <property type="match status" value="1"/>
</dbReference>
<reference evidence="10 11" key="1">
    <citation type="submission" date="2018-05" db="EMBL/GenBank/DDBJ databases">
        <title>Genomic Encyclopedia of Type Strains, Phase IV (KMG-IV): sequencing the most valuable type-strain genomes for metagenomic binning, comparative biology and taxonomic classification.</title>
        <authorList>
            <person name="Goeker M."/>
        </authorList>
    </citation>
    <scope>NUCLEOTIDE SEQUENCE [LARGE SCALE GENOMIC DNA]</scope>
    <source>
        <strain evidence="10 11">DSM 23606</strain>
    </source>
</reference>
<evidence type="ECO:0000256" key="7">
    <source>
        <dbReference type="RuleBase" id="RU362074"/>
    </source>
</evidence>
<keyword evidence="11" id="KW-1185">Reference proteome</keyword>
<comment type="function">
    <text evidence="7">FliN is one of three proteins (FliG, FliN, FliM) that form the rotor-mounted switch complex (C ring), located at the base of the basal body. This complex interacts with the CheY and CheZ chemotaxis proteins, in addition to contacting components of the motor that determine the direction of flagellar rotation.</text>
</comment>
<keyword evidence="3 7" id="KW-1003">Cell membrane</keyword>
<keyword evidence="7" id="KW-0975">Bacterial flagellum</keyword>
<accession>A0A317MXM7</accession>
<name>A0A317MXM7_9GAMM</name>
<evidence type="ECO:0000313" key="11">
    <source>
        <dbReference type="Proteomes" id="UP000246569"/>
    </source>
</evidence>
<dbReference type="GO" id="GO:0071973">
    <property type="term" value="P:bacterial-type flagellum-dependent cell motility"/>
    <property type="evidence" value="ECO:0007669"/>
    <property type="project" value="UniProtKB-UniRule"/>
</dbReference>
<keyword evidence="10" id="KW-0282">Flagellum</keyword>
<dbReference type="NCBIfam" id="TIGR02480">
    <property type="entry name" value="fliN"/>
    <property type="match status" value="1"/>
</dbReference>
<evidence type="ECO:0000256" key="1">
    <source>
        <dbReference type="ARBA" id="ARBA00009226"/>
    </source>
</evidence>
<evidence type="ECO:0000256" key="3">
    <source>
        <dbReference type="ARBA" id="ARBA00022475"/>
    </source>
</evidence>
<dbReference type="PANTHER" id="PTHR43484:SF1">
    <property type="entry name" value="FLAGELLAR MOTOR SWITCH PROTEIN FLIN"/>
    <property type="match status" value="1"/>
</dbReference>
<dbReference type="RefSeq" id="WP_246004578.1">
    <property type="nucleotide sequence ID" value="NZ_QGTJ01000003.1"/>
</dbReference>
<evidence type="ECO:0000256" key="6">
    <source>
        <dbReference type="ARBA" id="ARBA00023136"/>
    </source>
</evidence>
<proteinExistence type="inferred from homology"/>
<keyword evidence="5 7" id="KW-0283">Flagellar rotation</keyword>
<dbReference type="InterPro" id="IPR051469">
    <property type="entry name" value="FliN/MopA/SpaO"/>
</dbReference>
<dbReference type="InterPro" id="IPR036429">
    <property type="entry name" value="SpoA-like_sf"/>
</dbReference>
<dbReference type="Pfam" id="PF01052">
    <property type="entry name" value="FliMN_C"/>
    <property type="match status" value="1"/>
</dbReference>
<organism evidence="10 11">
    <name type="scientific">Plasticicumulans acidivorans</name>
    <dbReference type="NCBI Taxonomy" id="886464"/>
    <lineage>
        <taxon>Bacteria</taxon>
        <taxon>Pseudomonadati</taxon>
        <taxon>Pseudomonadota</taxon>
        <taxon>Gammaproteobacteria</taxon>
        <taxon>Candidatus Competibacteraceae</taxon>
        <taxon>Plasticicumulans</taxon>
    </lineage>
</organism>
<evidence type="ECO:0000313" key="10">
    <source>
        <dbReference type="EMBL" id="PWV63274.1"/>
    </source>
</evidence>
<dbReference type="EMBL" id="QGTJ01000003">
    <property type="protein sequence ID" value="PWV63274.1"/>
    <property type="molecule type" value="Genomic_DNA"/>
</dbReference>
<sequence>MSDNEDKPQADAEAAVDAPPPEAVAEAAAAEAPPPVEPQAEAPGPASTAAFEREFTEPKPRDSGAPRRDANLDMILDIPVTLSMELGRTRLSVRELLQLTQGSVVRLDRPAGEPLDILVNGCLIARGEVVVVNERFGVRITEISSPEERVKRLR</sequence>
<comment type="similarity">
    <text evidence="1 7">Belongs to the FliN/MopA/SpaO family.</text>
</comment>
<dbReference type="AlphaFoldDB" id="A0A317MXM7"/>
<keyword evidence="10" id="KW-0969">Cilium</keyword>
<feature type="compositionally biased region" description="Basic and acidic residues" evidence="8">
    <location>
        <begin position="1"/>
        <end position="10"/>
    </location>
</feature>
<dbReference type="Proteomes" id="UP000246569">
    <property type="component" value="Unassembled WGS sequence"/>
</dbReference>
<dbReference type="SUPFAM" id="SSF101801">
    <property type="entry name" value="Surface presentation of antigens (SPOA)"/>
    <property type="match status" value="1"/>
</dbReference>
<dbReference type="GO" id="GO:0003774">
    <property type="term" value="F:cytoskeletal motor activity"/>
    <property type="evidence" value="ECO:0007669"/>
    <property type="project" value="UniProtKB-UniRule"/>
</dbReference>
<dbReference type="GO" id="GO:0009425">
    <property type="term" value="C:bacterial-type flagellum basal body"/>
    <property type="evidence" value="ECO:0007669"/>
    <property type="project" value="UniProtKB-SubCell"/>
</dbReference>
<keyword evidence="10" id="KW-0966">Cell projection</keyword>
<feature type="compositionally biased region" description="Basic and acidic residues" evidence="8">
    <location>
        <begin position="51"/>
        <end position="71"/>
    </location>
</feature>
<dbReference type="InterPro" id="IPR012826">
    <property type="entry name" value="FliN"/>
</dbReference>
<feature type="domain" description="Flagellar motor switch protein FliN-like C-terminal" evidence="9">
    <location>
        <begin position="74"/>
        <end position="143"/>
    </location>
</feature>
<dbReference type="Gene3D" id="2.30.330.10">
    <property type="entry name" value="SpoA-like"/>
    <property type="match status" value="1"/>
</dbReference>
<dbReference type="PRINTS" id="PR00956">
    <property type="entry name" value="FLGMOTORFLIN"/>
</dbReference>
<comment type="subcellular location">
    <subcellularLocation>
        <location evidence="7">Cell membrane</location>
        <topology evidence="7">Peripheral membrane protein</topology>
        <orientation evidence="7">Cytoplasmic side</orientation>
    </subcellularLocation>
    <subcellularLocation>
        <location evidence="7">Bacterial flagellum basal body</location>
    </subcellularLocation>
</comment>
<dbReference type="GO" id="GO:0006935">
    <property type="term" value="P:chemotaxis"/>
    <property type="evidence" value="ECO:0007669"/>
    <property type="project" value="UniProtKB-KW"/>
</dbReference>